<dbReference type="GO" id="GO:0051287">
    <property type="term" value="F:NAD binding"/>
    <property type="evidence" value="ECO:0007669"/>
    <property type="project" value="InterPro"/>
</dbReference>
<dbReference type="GO" id="GO:0047952">
    <property type="term" value="F:glycerol-3-phosphate dehydrogenase [NAD(P)+] activity"/>
    <property type="evidence" value="ECO:0007669"/>
    <property type="project" value="UniProtKB-EC"/>
</dbReference>
<evidence type="ECO:0000256" key="4">
    <source>
        <dbReference type="ARBA" id="ARBA00023098"/>
    </source>
</evidence>
<protein>
    <recommendedName>
        <fullName evidence="11">Glycerol-3-phosphate dehydrogenase</fullName>
        <ecNumber evidence="11">1.1.1.94</ecNumber>
    </recommendedName>
</protein>
<evidence type="ECO:0000256" key="1">
    <source>
        <dbReference type="ARBA" id="ARBA00011009"/>
    </source>
</evidence>
<keyword evidence="9 10" id="KW-0520">NAD</keyword>
<dbReference type="PIRSF" id="PIRSF000114">
    <property type="entry name" value="Glycerol-3-P_dh"/>
    <property type="match status" value="1"/>
</dbReference>
<dbReference type="AlphaFoldDB" id="A0AAE3ETP9"/>
<accession>A0AAE3ETP9</accession>
<feature type="binding site" evidence="9">
    <location>
        <position position="87"/>
    </location>
    <ligand>
        <name>NAD(+)</name>
        <dbReference type="ChEBI" id="CHEBI:57540"/>
    </ligand>
</feature>
<dbReference type="PRINTS" id="PR00077">
    <property type="entry name" value="GPDHDRGNASE"/>
</dbReference>
<dbReference type="InterPro" id="IPR011128">
    <property type="entry name" value="G3P_DH_NAD-dep_N"/>
</dbReference>
<keyword evidence="2" id="KW-0444">Lipid biosynthesis</keyword>
<dbReference type="PANTHER" id="PTHR11728">
    <property type="entry name" value="GLYCEROL-3-PHOSPHATE DEHYDROGENASE"/>
    <property type="match status" value="1"/>
</dbReference>
<dbReference type="EMBL" id="JAIRBC010000001">
    <property type="protein sequence ID" value="MCG2459412.1"/>
    <property type="molecule type" value="Genomic_DNA"/>
</dbReference>
<dbReference type="InterPro" id="IPR036291">
    <property type="entry name" value="NAD(P)-bd_dom_sf"/>
</dbReference>
<dbReference type="Proteomes" id="UP001200642">
    <property type="component" value="Unassembled WGS sequence"/>
</dbReference>
<feature type="binding site" evidence="8">
    <location>
        <begin position="258"/>
        <end position="259"/>
    </location>
    <ligand>
        <name>substrate</name>
    </ligand>
</feature>
<comment type="caution">
    <text evidence="14">The sequence shown here is derived from an EMBL/GenBank/DDBJ whole genome shotgun (WGS) entry which is preliminary data.</text>
</comment>
<evidence type="ECO:0000313" key="14">
    <source>
        <dbReference type="EMBL" id="MCG2459412.1"/>
    </source>
</evidence>
<dbReference type="PANTHER" id="PTHR11728:SF1">
    <property type="entry name" value="GLYCEROL-3-PHOSPHATE DEHYDROGENASE [NAD(+)] 2, CHLOROPLASTIC"/>
    <property type="match status" value="1"/>
</dbReference>
<evidence type="ECO:0000256" key="5">
    <source>
        <dbReference type="ARBA" id="ARBA00023209"/>
    </source>
</evidence>
<evidence type="ECO:0000259" key="12">
    <source>
        <dbReference type="Pfam" id="PF01210"/>
    </source>
</evidence>
<dbReference type="Pfam" id="PF01210">
    <property type="entry name" value="NAD_Gly3P_dh_N"/>
    <property type="match status" value="1"/>
</dbReference>
<dbReference type="GO" id="GO:0005829">
    <property type="term" value="C:cytosol"/>
    <property type="evidence" value="ECO:0007669"/>
    <property type="project" value="TreeGrafter"/>
</dbReference>
<keyword evidence="15" id="KW-1185">Reference proteome</keyword>
<comment type="catalytic activity">
    <reaction evidence="11">
        <text>sn-glycerol 3-phosphate + NADP(+) = dihydroxyacetone phosphate + NADPH + H(+)</text>
        <dbReference type="Rhea" id="RHEA:11096"/>
        <dbReference type="ChEBI" id="CHEBI:15378"/>
        <dbReference type="ChEBI" id="CHEBI:57597"/>
        <dbReference type="ChEBI" id="CHEBI:57642"/>
        <dbReference type="ChEBI" id="CHEBI:57783"/>
        <dbReference type="ChEBI" id="CHEBI:58349"/>
        <dbReference type="EC" id="1.1.1.94"/>
    </reaction>
</comment>
<dbReference type="RefSeq" id="WP_317900556.1">
    <property type="nucleotide sequence ID" value="NZ_JAIRBC010000001.1"/>
</dbReference>
<dbReference type="Gene3D" id="3.40.50.720">
    <property type="entry name" value="NAD(P)-binding Rossmann-like Domain"/>
    <property type="match status" value="1"/>
</dbReference>
<feature type="domain" description="Glycerol-3-phosphate dehydrogenase NAD-dependent C-terminal" evidence="13">
    <location>
        <begin position="183"/>
        <end position="325"/>
    </location>
</feature>
<evidence type="ECO:0000256" key="10">
    <source>
        <dbReference type="RuleBase" id="RU000437"/>
    </source>
</evidence>
<evidence type="ECO:0000256" key="11">
    <source>
        <dbReference type="RuleBase" id="RU000439"/>
    </source>
</evidence>
<keyword evidence="3 10" id="KW-0560">Oxidoreductase</keyword>
<evidence type="ECO:0000313" key="15">
    <source>
        <dbReference type="Proteomes" id="UP001200642"/>
    </source>
</evidence>
<name>A0AAE3ETP9_9FLAO</name>
<comment type="similarity">
    <text evidence="1 10">Belongs to the NAD-dependent glycerol-3-phosphate dehydrogenase family.</text>
</comment>
<dbReference type="Gene3D" id="1.10.1040.10">
    <property type="entry name" value="N-(1-d-carboxylethyl)-l-norvaline Dehydrogenase, domain 2"/>
    <property type="match status" value="1"/>
</dbReference>
<dbReference type="InterPro" id="IPR006168">
    <property type="entry name" value="G3P_DH_NAD-dep"/>
</dbReference>
<evidence type="ECO:0000256" key="9">
    <source>
        <dbReference type="PIRSR" id="PIRSR000114-3"/>
    </source>
</evidence>
<evidence type="ECO:0000256" key="3">
    <source>
        <dbReference type="ARBA" id="ARBA00023002"/>
    </source>
</evidence>
<dbReference type="InterPro" id="IPR006109">
    <property type="entry name" value="G3P_DH_NAD-dep_C"/>
</dbReference>
<reference evidence="14" key="1">
    <citation type="submission" date="2023-02" db="EMBL/GenBank/DDBJ databases">
        <title>Genome of Flavobacteriaceae gen. nov. sp. strain F89.</title>
        <authorList>
            <person name="Wang Y."/>
        </authorList>
    </citation>
    <scope>NUCLEOTIDE SEQUENCE</scope>
    <source>
        <strain evidence="14">F89</strain>
    </source>
</reference>
<dbReference type="InterPro" id="IPR008927">
    <property type="entry name" value="6-PGluconate_DH-like_C_sf"/>
</dbReference>
<dbReference type="InterPro" id="IPR013328">
    <property type="entry name" value="6PGD_dom2"/>
</dbReference>
<feature type="domain" description="Glycerol-3-phosphate dehydrogenase NAD-dependent N-terminal" evidence="12">
    <location>
        <begin position="7"/>
        <end position="162"/>
    </location>
</feature>
<organism evidence="14 15">
    <name type="scientific">Cerina litoralis</name>
    <dbReference type="NCBI Taxonomy" id="2874477"/>
    <lineage>
        <taxon>Bacteria</taxon>
        <taxon>Pseudomonadati</taxon>
        <taxon>Bacteroidota</taxon>
        <taxon>Flavobacteriia</taxon>
        <taxon>Flavobacteriales</taxon>
        <taxon>Flavobacteriaceae</taxon>
        <taxon>Cerina</taxon>
    </lineage>
</organism>
<dbReference type="EC" id="1.1.1.94" evidence="11"/>
<keyword evidence="5" id="KW-0594">Phospholipid biosynthesis</keyword>
<keyword evidence="4" id="KW-0443">Lipid metabolism</keyword>
<evidence type="ECO:0000256" key="7">
    <source>
        <dbReference type="PIRSR" id="PIRSR000114-1"/>
    </source>
</evidence>
<sequence length="333" mass="37511">MERELKFTVLGGGSWATAIVKMLSENQERTTWYMRNTEALEHIGTQGHNPNYLSSVEFDPDQLELTDNMDTAVSNSDILIFAIPSAFLKSELDKLTVPIRDKIIFSAIKGIVPETGLIVGEHFHKNYDIPIENIGVITGPCHAEEVALERLSYLTLACADTHKAELLAKNLRSDYIRTKITDDIIGTEYAAMLKNVYAIAVGMAHGLGYGDNFQSVLMSNSIREMKRFIKRVHKMKRNINDSAYLGDLLVTGYSVFSRNRMFGNMIGKGYTVKSAMMEMSMIAEGYYAAKSAHLISTKFEKETKTPILYAVYEILYEAKNPKKTFQKLTEKLD</sequence>
<feature type="binding site" evidence="8">
    <location>
        <position position="109"/>
    </location>
    <ligand>
        <name>substrate</name>
    </ligand>
</feature>
<dbReference type="GO" id="GO:0005975">
    <property type="term" value="P:carbohydrate metabolic process"/>
    <property type="evidence" value="ECO:0007669"/>
    <property type="project" value="InterPro"/>
</dbReference>
<feature type="binding site" evidence="9">
    <location>
        <position position="258"/>
    </location>
    <ligand>
        <name>NAD(+)</name>
        <dbReference type="ChEBI" id="CHEBI:57540"/>
    </ligand>
</feature>
<dbReference type="GO" id="GO:0046168">
    <property type="term" value="P:glycerol-3-phosphate catabolic process"/>
    <property type="evidence" value="ECO:0007669"/>
    <property type="project" value="InterPro"/>
</dbReference>
<dbReference type="Pfam" id="PF07479">
    <property type="entry name" value="NAD_Gly3P_dh_C"/>
    <property type="match status" value="1"/>
</dbReference>
<feature type="binding site" evidence="9">
    <location>
        <position position="143"/>
    </location>
    <ligand>
        <name>NAD(+)</name>
        <dbReference type="ChEBI" id="CHEBI:57540"/>
    </ligand>
</feature>
<dbReference type="GO" id="GO:0008654">
    <property type="term" value="P:phospholipid biosynthetic process"/>
    <property type="evidence" value="ECO:0007669"/>
    <property type="project" value="UniProtKB-KW"/>
</dbReference>
<feature type="active site" description="Proton acceptor" evidence="7">
    <location>
        <position position="194"/>
    </location>
</feature>
<evidence type="ECO:0000256" key="8">
    <source>
        <dbReference type="PIRSR" id="PIRSR000114-2"/>
    </source>
</evidence>
<evidence type="ECO:0000256" key="6">
    <source>
        <dbReference type="ARBA" id="ARBA00023264"/>
    </source>
</evidence>
<dbReference type="SUPFAM" id="SSF48179">
    <property type="entry name" value="6-phosphogluconate dehydrogenase C-terminal domain-like"/>
    <property type="match status" value="1"/>
</dbReference>
<proteinExistence type="inferred from homology"/>
<evidence type="ECO:0000256" key="2">
    <source>
        <dbReference type="ARBA" id="ARBA00022516"/>
    </source>
</evidence>
<dbReference type="SUPFAM" id="SSF51735">
    <property type="entry name" value="NAD(P)-binding Rossmann-fold domains"/>
    <property type="match status" value="1"/>
</dbReference>
<gene>
    <name evidence="14" type="ORF">K8352_01470</name>
</gene>
<keyword evidence="6" id="KW-1208">Phospholipid metabolism</keyword>
<evidence type="ECO:0000259" key="13">
    <source>
        <dbReference type="Pfam" id="PF07479"/>
    </source>
</evidence>